<keyword evidence="1" id="KW-1133">Transmembrane helix</keyword>
<dbReference type="KEGG" id="phr:C6569_09380"/>
<feature type="transmembrane region" description="Helical" evidence="1">
    <location>
        <begin position="48"/>
        <end position="69"/>
    </location>
</feature>
<dbReference type="EMBL" id="CP027668">
    <property type="protein sequence ID" value="AVO45251.1"/>
    <property type="molecule type" value="Genomic_DNA"/>
</dbReference>
<reference evidence="2 3" key="1">
    <citation type="submission" date="2018-03" db="EMBL/GenBank/DDBJ databases">
        <title>Genome sequencing of Phreatobacter sp.</title>
        <authorList>
            <person name="Kim S.-J."/>
            <person name="Heo J."/>
            <person name="Kwon S.-W."/>
        </authorList>
    </citation>
    <scope>NUCLEOTIDE SEQUENCE [LARGE SCALE GENOMIC DNA]</scope>
    <source>
        <strain evidence="2 3">S-12</strain>
    </source>
</reference>
<evidence type="ECO:0000313" key="2">
    <source>
        <dbReference type="EMBL" id="AVO45251.1"/>
    </source>
</evidence>
<dbReference type="RefSeq" id="WP_106748592.1">
    <property type="nucleotide sequence ID" value="NZ_CP027668.1"/>
</dbReference>
<evidence type="ECO:0000256" key="1">
    <source>
        <dbReference type="SAM" id="Phobius"/>
    </source>
</evidence>
<dbReference type="AlphaFoldDB" id="A0A2S0NBD8"/>
<sequence>MDRVLGLVTVEQDMAKLMRAAERAGLALGCIDPEETSLVLPGDETDPAWTLGRIGAWVITMGLAGAFLVL</sequence>
<gene>
    <name evidence="2" type="ORF">C6569_09380</name>
</gene>
<proteinExistence type="predicted"/>
<keyword evidence="3" id="KW-1185">Reference proteome</keyword>
<protein>
    <submittedName>
        <fullName evidence="2">Uncharacterized protein</fullName>
    </submittedName>
</protein>
<evidence type="ECO:0000313" key="3">
    <source>
        <dbReference type="Proteomes" id="UP000237889"/>
    </source>
</evidence>
<accession>A0A2S0NBD8</accession>
<keyword evidence="1" id="KW-0812">Transmembrane</keyword>
<organism evidence="2 3">
    <name type="scientific">Phreatobacter cathodiphilus</name>
    <dbReference type="NCBI Taxonomy" id="1868589"/>
    <lineage>
        <taxon>Bacteria</taxon>
        <taxon>Pseudomonadati</taxon>
        <taxon>Pseudomonadota</taxon>
        <taxon>Alphaproteobacteria</taxon>
        <taxon>Hyphomicrobiales</taxon>
        <taxon>Phreatobacteraceae</taxon>
        <taxon>Phreatobacter</taxon>
    </lineage>
</organism>
<dbReference type="OrthoDB" id="8480357at2"/>
<dbReference type="Proteomes" id="UP000237889">
    <property type="component" value="Chromosome"/>
</dbReference>
<name>A0A2S0NBD8_9HYPH</name>
<keyword evidence="1" id="KW-0472">Membrane</keyword>